<dbReference type="AlphaFoldDB" id="A0A1Y6EP96"/>
<dbReference type="Pfam" id="PF21839">
    <property type="entry name" value="DUF6898"/>
    <property type="match status" value="1"/>
</dbReference>
<sequence>MGDGEVLFEFIQVGQQMRVAAVDAATGIEVVVIAPLNSARGHMQRLALAKLRRRLAQDAVVPTTSPGKYA</sequence>
<dbReference type="RefSeq" id="WP_086469149.1">
    <property type="nucleotide sequence ID" value="NZ_FXWK01000001.1"/>
</dbReference>
<name>A0A1Y6EP96_9HYPH</name>
<feature type="domain" description="DUF6898" evidence="1">
    <location>
        <begin position="3"/>
        <end position="57"/>
    </location>
</feature>
<dbReference type="EMBL" id="FXWK01000001">
    <property type="protein sequence ID" value="SMQ62790.1"/>
    <property type="molecule type" value="Genomic_DNA"/>
</dbReference>
<evidence type="ECO:0000313" key="3">
    <source>
        <dbReference type="Proteomes" id="UP000194474"/>
    </source>
</evidence>
<evidence type="ECO:0000313" key="2">
    <source>
        <dbReference type="EMBL" id="SMQ62790.1"/>
    </source>
</evidence>
<evidence type="ECO:0000259" key="1">
    <source>
        <dbReference type="Pfam" id="PF21839"/>
    </source>
</evidence>
<organism evidence="2 3">
    <name type="scientific">Devosia lucknowensis</name>
    <dbReference type="NCBI Taxonomy" id="1096929"/>
    <lineage>
        <taxon>Bacteria</taxon>
        <taxon>Pseudomonadati</taxon>
        <taxon>Pseudomonadota</taxon>
        <taxon>Alphaproteobacteria</taxon>
        <taxon>Hyphomicrobiales</taxon>
        <taxon>Devosiaceae</taxon>
        <taxon>Devosia</taxon>
    </lineage>
</organism>
<proteinExistence type="predicted"/>
<accession>A0A1Y6EP96</accession>
<gene>
    <name evidence="2" type="ORF">SAMN06295905_0718</name>
</gene>
<protein>
    <recommendedName>
        <fullName evidence="1">DUF6898 domain-containing protein</fullName>
    </recommendedName>
</protein>
<reference evidence="3" key="1">
    <citation type="submission" date="2017-04" db="EMBL/GenBank/DDBJ databases">
        <authorList>
            <person name="Varghese N."/>
            <person name="Submissions S."/>
        </authorList>
    </citation>
    <scope>NUCLEOTIDE SEQUENCE [LARGE SCALE GENOMIC DNA]</scope>
</reference>
<keyword evidence="3" id="KW-1185">Reference proteome</keyword>
<dbReference type="InterPro" id="IPR054193">
    <property type="entry name" value="DUF6898"/>
</dbReference>
<dbReference type="Proteomes" id="UP000194474">
    <property type="component" value="Unassembled WGS sequence"/>
</dbReference>
<dbReference type="OrthoDB" id="8454594at2"/>